<evidence type="ECO:0000313" key="2">
    <source>
        <dbReference type="Proteomes" id="UP000481861"/>
    </source>
</evidence>
<organism evidence="1 2">
    <name type="scientific">Massariosphaeria phaeospora</name>
    <dbReference type="NCBI Taxonomy" id="100035"/>
    <lineage>
        <taxon>Eukaryota</taxon>
        <taxon>Fungi</taxon>
        <taxon>Dikarya</taxon>
        <taxon>Ascomycota</taxon>
        <taxon>Pezizomycotina</taxon>
        <taxon>Dothideomycetes</taxon>
        <taxon>Pleosporomycetidae</taxon>
        <taxon>Pleosporales</taxon>
        <taxon>Pleosporales incertae sedis</taxon>
        <taxon>Massariosphaeria</taxon>
    </lineage>
</organism>
<dbReference type="AlphaFoldDB" id="A0A7C8I5M7"/>
<sequence length="219" mass="24300">MEKQKRSSICGLVRPYVKTFLMGLAPSRPCRSRALKRSTIRQSGSLPIRDMTSSTRNTAIHGFPHGPKYAPVVKLVQFDRGIFVRKIMACRNQVHSSPTRFASVDTAEPFAGLETNDADDLALGCGVIRWQLNGLAMRIVGEGETRDTYLDGPNQRKDYSSHPLPVSLGTMLLMLDVKFGWWHVSAADPETETPGRQIVEACDVLHPEPSKATATPPRW</sequence>
<comment type="caution">
    <text evidence="1">The sequence shown here is derived from an EMBL/GenBank/DDBJ whole genome shotgun (WGS) entry which is preliminary data.</text>
</comment>
<proteinExistence type="predicted"/>
<reference evidence="1 2" key="1">
    <citation type="submission" date="2020-01" db="EMBL/GenBank/DDBJ databases">
        <authorList>
            <consortium name="DOE Joint Genome Institute"/>
            <person name="Haridas S."/>
            <person name="Albert R."/>
            <person name="Binder M."/>
            <person name="Bloem J."/>
            <person name="Labutti K."/>
            <person name="Salamov A."/>
            <person name="Andreopoulos B."/>
            <person name="Baker S.E."/>
            <person name="Barry K."/>
            <person name="Bills G."/>
            <person name="Bluhm B.H."/>
            <person name="Cannon C."/>
            <person name="Castanera R."/>
            <person name="Culley D.E."/>
            <person name="Daum C."/>
            <person name="Ezra D."/>
            <person name="Gonzalez J.B."/>
            <person name="Henrissat B."/>
            <person name="Kuo A."/>
            <person name="Liang C."/>
            <person name="Lipzen A."/>
            <person name="Lutzoni F."/>
            <person name="Magnuson J."/>
            <person name="Mondo S."/>
            <person name="Nolan M."/>
            <person name="Ohm R."/>
            <person name="Pangilinan J."/>
            <person name="Park H.-J.H."/>
            <person name="Ramirez L."/>
            <person name="Alfaro M."/>
            <person name="Sun H."/>
            <person name="Tritt A."/>
            <person name="Yoshinaga Y."/>
            <person name="Zwiers L.-H.L."/>
            <person name="Turgeon B.G."/>
            <person name="Goodwin S.B."/>
            <person name="Spatafora J.W."/>
            <person name="Crous P.W."/>
            <person name="Grigoriev I.V."/>
        </authorList>
    </citation>
    <scope>NUCLEOTIDE SEQUENCE [LARGE SCALE GENOMIC DNA]</scope>
    <source>
        <strain evidence="1 2">CBS 611.86</strain>
    </source>
</reference>
<protein>
    <submittedName>
        <fullName evidence="1">Uncharacterized protein</fullName>
    </submittedName>
</protein>
<accession>A0A7C8I5M7</accession>
<name>A0A7C8I5M7_9PLEO</name>
<evidence type="ECO:0000313" key="1">
    <source>
        <dbReference type="EMBL" id="KAF2868752.1"/>
    </source>
</evidence>
<dbReference type="EMBL" id="JAADJZ010000018">
    <property type="protein sequence ID" value="KAF2868752.1"/>
    <property type="molecule type" value="Genomic_DNA"/>
</dbReference>
<keyword evidence="2" id="KW-1185">Reference proteome</keyword>
<gene>
    <name evidence="1" type="ORF">BDV95DRAFT_122041</name>
</gene>
<dbReference type="Proteomes" id="UP000481861">
    <property type="component" value="Unassembled WGS sequence"/>
</dbReference>